<proteinExistence type="predicted"/>
<gene>
    <name evidence="1" type="ORF">LEP1GSC195_1865</name>
</gene>
<protein>
    <submittedName>
        <fullName evidence="1">Uncharacterized protein</fullName>
    </submittedName>
</protein>
<dbReference type="Proteomes" id="UP000013984">
    <property type="component" value="Unassembled WGS sequence"/>
</dbReference>
<evidence type="ECO:0000313" key="1">
    <source>
        <dbReference type="EMBL" id="EOQ96248.1"/>
    </source>
</evidence>
<dbReference type="STRING" id="1218599.LEP1GSC195_1865"/>
<dbReference type="EMBL" id="AOGZ02000014">
    <property type="protein sequence ID" value="EOQ96248.1"/>
    <property type="molecule type" value="Genomic_DNA"/>
</dbReference>
<keyword evidence="2" id="KW-1185">Reference proteome</keyword>
<comment type="caution">
    <text evidence="1">The sequence shown here is derived from an EMBL/GenBank/DDBJ whole genome shotgun (WGS) entry which is preliminary data.</text>
</comment>
<organism evidence="1 2">
    <name type="scientific">Leptospira wolbachii serovar Codice str. CDC</name>
    <dbReference type="NCBI Taxonomy" id="1218599"/>
    <lineage>
        <taxon>Bacteria</taxon>
        <taxon>Pseudomonadati</taxon>
        <taxon>Spirochaetota</taxon>
        <taxon>Spirochaetia</taxon>
        <taxon>Leptospirales</taxon>
        <taxon>Leptospiraceae</taxon>
        <taxon>Leptospira</taxon>
    </lineage>
</organism>
<accession>R9A218</accession>
<sequence>MKEIVASPSKEELIEAWNQKLSSFYITIPNDLKKRFLTEELRITGIAYEHKNYTIGM</sequence>
<evidence type="ECO:0000313" key="2">
    <source>
        <dbReference type="Proteomes" id="UP000013984"/>
    </source>
</evidence>
<reference evidence="1" key="1">
    <citation type="submission" date="2013-04" db="EMBL/GenBank/DDBJ databases">
        <authorList>
            <person name="Harkins D.M."/>
            <person name="Durkin A.S."/>
            <person name="Brinkac L.M."/>
            <person name="Haft D.H."/>
            <person name="Selengut J.D."/>
            <person name="Sanka R."/>
            <person name="DePew J."/>
            <person name="Purushe J."/>
            <person name="Galloway R.L."/>
            <person name="Vinetz J.M."/>
            <person name="Sutton G.G."/>
            <person name="Nierman W.C."/>
            <person name="Fouts D.E."/>
        </authorList>
    </citation>
    <scope>NUCLEOTIDE SEQUENCE [LARGE SCALE GENOMIC DNA]</scope>
    <source>
        <strain evidence="1">CDC</strain>
    </source>
</reference>
<name>R9A218_9LEPT</name>
<dbReference type="AlphaFoldDB" id="R9A218"/>